<name>A0A9X3UKM1_9HYPH</name>
<organism evidence="2 3">
    <name type="scientific">Hoeflea prorocentri</name>
    <dbReference type="NCBI Taxonomy" id="1922333"/>
    <lineage>
        <taxon>Bacteria</taxon>
        <taxon>Pseudomonadati</taxon>
        <taxon>Pseudomonadota</taxon>
        <taxon>Alphaproteobacteria</taxon>
        <taxon>Hyphomicrobiales</taxon>
        <taxon>Rhizobiaceae</taxon>
        <taxon>Hoeflea</taxon>
    </lineage>
</organism>
<gene>
    <name evidence="2" type="ORF">OQ273_19875</name>
</gene>
<comment type="caution">
    <text evidence="2">The sequence shown here is derived from an EMBL/GenBank/DDBJ whole genome shotgun (WGS) entry which is preliminary data.</text>
</comment>
<dbReference type="AlphaFoldDB" id="A0A9X3UKM1"/>
<evidence type="ECO:0000313" key="2">
    <source>
        <dbReference type="EMBL" id="MDA5400842.1"/>
    </source>
</evidence>
<keyword evidence="3" id="KW-1185">Reference proteome</keyword>
<keyword evidence="1" id="KW-0812">Transmembrane</keyword>
<reference evidence="2" key="1">
    <citation type="submission" date="2022-11" db="EMBL/GenBank/DDBJ databases">
        <title>Draft genome sequence of Hoeflea poritis E7-10 and Hoeflea prorocentri PM5-8, separated from scleractinian coral Porites lutea and marine dinoflagellate.</title>
        <authorList>
            <person name="Zhang G."/>
            <person name="Wei Q."/>
            <person name="Cai L."/>
        </authorList>
    </citation>
    <scope>NUCLEOTIDE SEQUENCE</scope>
    <source>
        <strain evidence="2">PM5-8</strain>
    </source>
</reference>
<dbReference type="Proteomes" id="UP001151234">
    <property type="component" value="Unassembled WGS sequence"/>
</dbReference>
<dbReference type="EMBL" id="JAPJZI010000001">
    <property type="protein sequence ID" value="MDA5400842.1"/>
    <property type="molecule type" value="Genomic_DNA"/>
</dbReference>
<protein>
    <submittedName>
        <fullName evidence="2">Uncharacterized protein</fullName>
    </submittedName>
</protein>
<evidence type="ECO:0000313" key="3">
    <source>
        <dbReference type="Proteomes" id="UP001151234"/>
    </source>
</evidence>
<keyword evidence="1" id="KW-0472">Membrane</keyword>
<accession>A0A9X3UKM1</accession>
<sequence length="106" mass="11908">MRFLLRAISLLALIVAVISAVIDAIRSLAASEVIITPLGSAWYSFSPDTLNLAQALIQRNVHPYIWDPIVQWILLQPTWGVFLALSLILYLVAWRRPRPAGRFAAR</sequence>
<evidence type="ECO:0000256" key="1">
    <source>
        <dbReference type="SAM" id="Phobius"/>
    </source>
</evidence>
<dbReference type="RefSeq" id="WP_267992667.1">
    <property type="nucleotide sequence ID" value="NZ_JAPJZI010000001.1"/>
</dbReference>
<feature type="transmembrane region" description="Helical" evidence="1">
    <location>
        <begin position="69"/>
        <end position="93"/>
    </location>
</feature>
<keyword evidence="1" id="KW-1133">Transmembrane helix</keyword>
<proteinExistence type="predicted"/>